<gene>
    <name evidence="1" type="ORF">FCL54_20345</name>
</gene>
<name>A0A5R9EY75_9BACL</name>
<evidence type="ECO:0000313" key="2">
    <source>
        <dbReference type="Proteomes" id="UP000308230"/>
    </source>
</evidence>
<dbReference type="OrthoDB" id="529831at2"/>
<keyword evidence="2" id="KW-1185">Reference proteome</keyword>
<dbReference type="EMBL" id="SWLG01000021">
    <property type="protein sequence ID" value="TLS35449.1"/>
    <property type="molecule type" value="Genomic_DNA"/>
</dbReference>
<dbReference type="Proteomes" id="UP000308230">
    <property type="component" value="Unassembled WGS sequence"/>
</dbReference>
<sequence length="287" mass="32998">MIKKLIISIVLVGVVSSFNIENVFAEKRNSTSFVDYNVRMLPWDKVNEIIPRYTKFHVVDTETGLTFSVQRRAGSKHADVQPLTQKDTKIMKEIYNGQWSWKRRSILVQINGKLIAASMHGMPHGAGALKNGFPGHFCIHFLGSTTHRTSRADQSHHIMILKAAGQLEEYLSTLNPDEMINVLLVAINNADLTLLNDIVLFENKSIRKKFQKEIHFDYTIKPYSIVTPTKETLLTADTGPELAIFKKGERERKAMINFLLIREQVRGQWKFLANRELYRQLFEPEKD</sequence>
<comment type="caution">
    <text evidence="1">The sequence shown here is derived from an EMBL/GenBank/DDBJ whole genome shotgun (WGS) entry which is preliminary data.</text>
</comment>
<dbReference type="RefSeq" id="WP_138128917.1">
    <property type="nucleotide sequence ID" value="NZ_SWLG01000021.1"/>
</dbReference>
<organism evidence="1 2">
    <name type="scientific">Exobacillus caeni</name>
    <dbReference type="NCBI Taxonomy" id="2574798"/>
    <lineage>
        <taxon>Bacteria</taxon>
        <taxon>Bacillati</taxon>
        <taxon>Bacillota</taxon>
        <taxon>Bacilli</taxon>
        <taxon>Bacillales</taxon>
        <taxon>Guptibacillaceae</taxon>
        <taxon>Exobacillus</taxon>
    </lineage>
</organism>
<protein>
    <submittedName>
        <fullName evidence="1">Uncharacterized protein</fullName>
    </submittedName>
</protein>
<evidence type="ECO:0000313" key="1">
    <source>
        <dbReference type="EMBL" id="TLS35449.1"/>
    </source>
</evidence>
<accession>A0A5R9EY75</accession>
<dbReference type="AlphaFoldDB" id="A0A5R9EY75"/>
<reference evidence="1 2" key="1">
    <citation type="submission" date="2019-04" db="EMBL/GenBank/DDBJ databases">
        <title>Bacillus caeni sp. nov., a bacterium isolated from mangrove sediment.</title>
        <authorList>
            <person name="Huang H."/>
            <person name="Mo K."/>
            <person name="Hu Y."/>
        </authorList>
    </citation>
    <scope>NUCLEOTIDE SEQUENCE [LARGE SCALE GENOMIC DNA]</scope>
    <source>
        <strain evidence="1 2">HB172195</strain>
    </source>
</reference>
<proteinExistence type="predicted"/>